<dbReference type="RefSeq" id="WP_095539253.1">
    <property type="nucleotide sequence ID" value="NZ_NSJB01000002.1"/>
</dbReference>
<comment type="caution">
    <text evidence="2">The sequence shown here is derived from an EMBL/GenBank/DDBJ whole genome shotgun (WGS) entry which is preliminary data.</text>
</comment>
<evidence type="ECO:0000256" key="1">
    <source>
        <dbReference type="ARBA" id="ARBA00006484"/>
    </source>
</evidence>
<gene>
    <name evidence="2" type="ORF">CK625_05290</name>
</gene>
<dbReference type="InterPro" id="IPR002347">
    <property type="entry name" value="SDR_fam"/>
</dbReference>
<sequence>MSMSRLFIVAGGAKGIGAAIGTLLAARGHRVAIADIDTDNAARTAQSMGTDHAAYHVDVSDEASVTRLFDAVQKQQGRISGLICAAGLLILPNGQRSPIEELELEDWERSFAVNTRGAFLCSREFLRRFSAMPTAHGRVVFLGSVAAQLGGYRSSAAYIAAKAGLMGYAKAYAREVAHLGITANCIAPGLIDTDMLRNTIASSGDLDKAANSIPLGRIGSVEDVAAAAAYLVSEEASYLTGSVIDVNGGYRMQ</sequence>
<accession>A0A2A2AIW3</accession>
<dbReference type="PRINTS" id="PR00081">
    <property type="entry name" value="GDHRDH"/>
</dbReference>
<evidence type="ECO:0000313" key="3">
    <source>
        <dbReference type="Proteomes" id="UP000218054"/>
    </source>
</evidence>
<dbReference type="FunFam" id="3.40.50.720:FF:000084">
    <property type="entry name" value="Short-chain dehydrogenase reductase"/>
    <property type="match status" value="1"/>
</dbReference>
<organism evidence="2 3">
    <name type="scientific">Vandammella animalimorsus</name>
    <dbReference type="NCBI Taxonomy" id="2029117"/>
    <lineage>
        <taxon>Bacteria</taxon>
        <taxon>Pseudomonadati</taxon>
        <taxon>Pseudomonadota</taxon>
        <taxon>Betaproteobacteria</taxon>
        <taxon>Burkholderiales</taxon>
        <taxon>Comamonadaceae</taxon>
        <taxon>Vandammella</taxon>
    </lineage>
</organism>
<proteinExistence type="inferred from homology"/>
<dbReference type="PANTHER" id="PTHR42760">
    <property type="entry name" value="SHORT-CHAIN DEHYDROGENASES/REDUCTASES FAMILY MEMBER"/>
    <property type="match status" value="1"/>
</dbReference>
<dbReference type="InterPro" id="IPR036291">
    <property type="entry name" value="NAD(P)-bd_dom_sf"/>
</dbReference>
<reference evidence="2 3" key="1">
    <citation type="submission" date="2017-08" db="EMBL/GenBank/DDBJ databases">
        <title>WGS of Clinical strains of the CDC Group NO-1 linked to zoonotic infections in humans.</title>
        <authorList>
            <person name="Bernier A.-M."/>
            <person name="Bernard K."/>
        </authorList>
    </citation>
    <scope>NUCLEOTIDE SEQUENCE [LARGE SCALE GENOMIC DNA]</scope>
    <source>
        <strain evidence="2 3">NML00-0135</strain>
    </source>
</reference>
<dbReference type="Proteomes" id="UP000218054">
    <property type="component" value="Unassembled WGS sequence"/>
</dbReference>
<protein>
    <submittedName>
        <fullName evidence="2">Short-chain dehydrogenase</fullName>
    </submittedName>
</protein>
<dbReference type="EMBL" id="NSJB01000002">
    <property type="protein sequence ID" value="PAT37684.1"/>
    <property type="molecule type" value="Genomic_DNA"/>
</dbReference>
<dbReference type="CDD" id="cd05233">
    <property type="entry name" value="SDR_c"/>
    <property type="match status" value="1"/>
</dbReference>
<comment type="similarity">
    <text evidence="1">Belongs to the short-chain dehydrogenases/reductases (SDR) family.</text>
</comment>
<dbReference type="PRINTS" id="PR00080">
    <property type="entry name" value="SDRFAMILY"/>
</dbReference>
<dbReference type="Gene3D" id="3.40.50.720">
    <property type="entry name" value="NAD(P)-binding Rossmann-like Domain"/>
    <property type="match status" value="1"/>
</dbReference>
<dbReference type="SUPFAM" id="SSF51735">
    <property type="entry name" value="NAD(P)-binding Rossmann-fold domains"/>
    <property type="match status" value="1"/>
</dbReference>
<evidence type="ECO:0000313" key="2">
    <source>
        <dbReference type="EMBL" id="PAT37684.1"/>
    </source>
</evidence>
<dbReference type="GO" id="GO:0030497">
    <property type="term" value="P:fatty acid elongation"/>
    <property type="evidence" value="ECO:0007669"/>
    <property type="project" value="TreeGrafter"/>
</dbReference>
<dbReference type="Pfam" id="PF13561">
    <property type="entry name" value="adh_short_C2"/>
    <property type="match status" value="1"/>
</dbReference>
<name>A0A2A2AIW3_9BURK</name>
<dbReference type="GO" id="GO:0016616">
    <property type="term" value="F:oxidoreductase activity, acting on the CH-OH group of donors, NAD or NADP as acceptor"/>
    <property type="evidence" value="ECO:0007669"/>
    <property type="project" value="TreeGrafter"/>
</dbReference>
<keyword evidence="3" id="KW-1185">Reference proteome</keyword>
<dbReference type="PANTHER" id="PTHR42760:SF129">
    <property type="entry name" value="OXIDOREDUCTASE"/>
    <property type="match status" value="1"/>
</dbReference>
<dbReference type="AlphaFoldDB" id="A0A2A2AIW3"/>